<evidence type="ECO:0008006" key="3">
    <source>
        <dbReference type="Google" id="ProtNLM"/>
    </source>
</evidence>
<keyword evidence="2" id="KW-1185">Reference proteome</keyword>
<dbReference type="STRING" id="326474.AWB65_04025"/>
<name>A0A158I0V9_9BURK</name>
<evidence type="ECO:0000313" key="1">
    <source>
        <dbReference type="EMBL" id="SAL49879.1"/>
    </source>
</evidence>
<dbReference type="OrthoDB" id="4825649at2"/>
<dbReference type="InterPro" id="IPR025460">
    <property type="entry name" value="DUF4280"/>
</dbReference>
<organism evidence="1 2">
    <name type="scientific">Caballeronia humi</name>
    <dbReference type="NCBI Taxonomy" id="326474"/>
    <lineage>
        <taxon>Bacteria</taxon>
        <taxon>Pseudomonadati</taxon>
        <taxon>Pseudomonadota</taxon>
        <taxon>Betaproteobacteria</taxon>
        <taxon>Burkholderiales</taxon>
        <taxon>Burkholderiaceae</taxon>
        <taxon>Caballeronia</taxon>
    </lineage>
</organism>
<proteinExistence type="predicted"/>
<accession>A0A158I0V9</accession>
<dbReference type="EMBL" id="FCNW02000023">
    <property type="protein sequence ID" value="SAL49879.1"/>
    <property type="molecule type" value="Genomic_DNA"/>
</dbReference>
<sequence>MPQQVCMGATLQCSFGAAPSTLVVLPANRLLCEGPLAANIMDHVPLVNIMPFGACTSPANPQVAAATAAALGVPSPAPCVPVTASPWTPGAIAVLLGNEPSLDNVSTCMCSWGGVVAIANPATRVTQIP</sequence>
<evidence type="ECO:0000313" key="2">
    <source>
        <dbReference type="Proteomes" id="UP000054977"/>
    </source>
</evidence>
<comment type="caution">
    <text evidence="1">The sequence shown here is derived from an EMBL/GenBank/DDBJ whole genome shotgun (WGS) entry which is preliminary data.</text>
</comment>
<dbReference type="RefSeq" id="WP_087668814.1">
    <property type="nucleotide sequence ID" value="NZ_FCNW02000023.1"/>
</dbReference>
<dbReference type="AlphaFoldDB" id="A0A158I0V9"/>
<protein>
    <recommendedName>
        <fullName evidence="3">DUF4280 domain-containing protein</fullName>
    </recommendedName>
</protein>
<dbReference type="Proteomes" id="UP000054977">
    <property type="component" value="Unassembled WGS sequence"/>
</dbReference>
<reference evidence="1" key="1">
    <citation type="submission" date="2016-01" db="EMBL/GenBank/DDBJ databases">
        <authorList>
            <person name="Peeters C."/>
        </authorList>
    </citation>
    <scope>NUCLEOTIDE SEQUENCE [LARGE SCALE GENOMIC DNA]</scope>
    <source>
        <strain evidence="1">LMG 22934</strain>
    </source>
</reference>
<dbReference type="Pfam" id="PF14107">
    <property type="entry name" value="DUF4280"/>
    <property type="match status" value="1"/>
</dbReference>
<gene>
    <name evidence="1" type="ORF">AWB65_04025</name>
</gene>